<dbReference type="HOGENOM" id="CLU_2211760_0_0_1"/>
<evidence type="ECO:0000313" key="2">
    <source>
        <dbReference type="EMBL" id="ELU37290.1"/>
    </source>
</evidence>
<accession>L8WHA7</accession>
<comment type="caution">
    <text evidence="2">The sequence shown here is derived from an EMBL/GenBank/DDBJ whole genome shotgun (WGS) entry which is preliminary data.</text>
</comment>
<organism evidence="2 3">
    <name type="scientific">Thanatephorus cucumeris (strain AG1-IA)</name>
    <name type="common">Rice sheath blight fungus</name>
    <name type="synonym">Rhizoctonia solani</name>
    <dbReference type="NCBI Taxonomy" id="983506"/>
    <lineage>
        <taxon>Eukaryota</taxon>
        <taxon>Fungi</taxon>
        <taxon>Dikarya</taxon>
        <taxon>Basidiomycota</taxon>
        <taxon>Agaricomycotina</taxon>
        <taxon>Agaricomycetes</taxon>
        <taxon>Cantharellales</taxon>
        <taxon>Ceratobasidiaceae</taxon>
        <taxon>Rhizoctonia</taxon>
        <taxon>Rhizoctonia solani AG-1</taxon>
    </lineage>
</organism>
<protein>
    <submittedName>
        <fullName evidence="2">Uncharacterized protein</fullName>
    </submittedName>
</protein>
<name>L8WHA7_THACA</name>
<gene>
    <name evidence="2" type="ORF">AG1IA_08675</name>
</gene>
<evidence type="ECO:0000313" key="3">
    <source>
        <dbReference type="Proteomes" id="UP000011668"/>
    </source>
</evidence>
<feature type="region of interest" description="Disordered" evidence="1">
    <location>
        <begin position="17"/>
        <end position="38"/>
    </location>
</feature>
<dbReference type="AlphaFoldDB" id="L8WHA7"/>
<proteinExistence type="predicted"/>
<sequence length="107" mass="11828">MARLDLHYERGCGSELAEMHEPGLGSRETGTRGGRARPSDALLFSQVPSQDPDALIGLQPADVSLNYQHFKFSRLPPCYDCLQGWPTRLRAPLASGCPRHTRVPQTI</sequence>
<reference evidence="2 3" key="1">
    <citation type="journal article" date="2013" name="Nat. Commun.">
        <title>The evolution and pathogenic mechanisms of the rice sheath blight pathogen.</title>
        <authorList>
            <person name="Zheng A."/>
            <person name="Lin R."/>
            <person name="Xu L."/>
            <person name="Qin P."/>
            <person name="Tang C."/>
            <person name="Ai P."/>
            <person name="Zhang D."/>
            <person name="Liu Y."/>
            <person name="Sun Z."/>
            <person name="Feng H."/>
            <person name="Wang Y."/>
            <person name="Chen Y."/>
            <person name="Liang X."/>
            <person name="Fu R."/>
            <person name="Li Q."/>
            <person name="Zhang J."/>
            <person name="Yu X."/>
            <person name="Xie Z."/>
            <person name="Ding L."/>
            <person name="Guan P."/>
            <person name="Tang J."/>
            <person name="Liang Y."/>
            <person name="Wang S."/>
            <person name="Deng Q."/>
            <person name="Li S."/>
            <person name="Zhu J."/>
            <person name="Wang L."/>
            <person name="Liu H."/>
            <person name="Li P."/>
        </authorList>
    </citation>
    <scope>NUCLEOTIDE SEQUENCE [LARGE SCALE GENOMIC DNA]</scope>
    <source>
        <strain evidence="3">AG-1 IA</strain>
    </source>
</reference>
<keyword evidence="3" id="KW-1185">Reference proteome</keyword>
<evidence type="ECO:0000256" key="1">
    <source>
        <dbReference type="SAM" id="MobiDB-lite"/>
    </source>
</evidence>
<dbReference type="EMBL" id="AFRT01002737">
    <property type="protein sequence ID" value="ELU37290.1"/>
    <property type="molecule type" value="Genomic_DNA"/>
</dbReference>
<dbReference type="Proteomes" id="UP000011668">
    <property type="component" value="Unassembled WGS sequence"/>
</dbReference>